<dbReference type="EMBL" id="KV417578">
    <property type="protein sequence ID" value="KZP17904.1"/>
    <property type="molecule type" value="Genomic_DNA"/>
</dbReference>
<evidence type="ECO:0000256" key="1">
    <source>
        <dbReference type="SAM" id="Coils"/>
    </source>
</evidence>
<evidence type="ECO:0000313" key="3">
    <source>
        <dbReference type="Proteomes" id="UP000076532"/>
    </source>
</evidence>
<sequence>MSAMYSLGRNVNAIRAAVVEQEATLAGLDDKIAQLMEERAQATRDITLHRAFYAPIRHLPLDLLCRIFTECLPPGPETPFITWDVHSAPLNLTGVCRKWRETALSMPLPWTSLCLRNMSGPLYKQLVPYLPRVRVLKLKVGTHTSVPTVQSPTQIKNCTVPILETFIFESKYDMVVIGEEKEAEISALLHNAPRLRSFSWKNDDDYRLVPPCTLDIPWSQLSHLQLSRMLSHADILGIFSQTPLLETCAFGLVHIPSQLPTNMPAFGLPRLLSFYIKTTLDPGPLFDCLTLHALRALSVNFGTDDSSSRRQPDDQMPSWPQAAFRALLSRSGCTLERIHLDLHISEPDLFGVMQSAGNALKELHVKGVWGRTQITTRFFMRLTLIPGMELCPLLQEVKLSHCDTDESSPTAEGQTITPEVLTRFLESRLSLVSNLAPLSPHKFLVIEGRSSRQGSDRYRTAIHDVLAAGEGLKLYMDYRFPR</sequence>
<name>A0A166GJM6_9AGAM</name>
<reference evidence="2 3" key="1">
    <citation type="journal article" date="2016" name="Mol. Biol. Evol.">
        <title>Comparative Genomics of Early-Diverging Mushroom-Forming Fungi Provides Insights into the Origins of Lignocellulose Decay Capabilities.</title>
        <authorList>
            <person name="Nagy L.G."/>
            <person name="Riley R."/>
            <person name="Tritt A."/>
            <person name="Adam C."/>
            <person name="Daum C."/>
            <person name="Floudas D."/>
            <person name="Sun H."/>
            <person name="Yadav J.S."/>
            <person name="Pangilinan J."/>
            <person name="Larsson K.H."/>
            <person name="Matsuura K."/>
            <person name="Barry K."/>
            <person name="Labutti K."/>
            <person name="Kuo R."/>
            <person name="Ohm R.A."/>
            <person name="Bhattacharya S.S."/>
            <person name="Shirouzu T."/>
            <person name="Yoshinaga Y."/>
            <person name="Martin F.M."/>
            <person name="Grigoriev I.V."/>
            <person name="Hibbett D.S."/>
        </authorList>
    </citation>
    <scope>NUCLEOTIDE SEQUENCE [LARGE SCALE GENOMIC DNA]</scope>
    <source>
        <strain evidence="2 3">CBS 109695</strain>
    </source>
</reference>
<protein>
    <submittedName>
        <fullName evidence="2">Uncharacterized protein</fullName>
    </submittedName>
</protein>
<dbReference type="Proteomes" id="UP000076532">
    <property type="component" value="Unassembled WGS sequence"/>
</dbReference>
<dbReference type="OrthoDB" id="3139399at2759"/>
<keyword evidence="1" id="KW-0175">Coiled coil</keyword>
<keyword evidence="3" id="KW-1185">Reference proteome</keyword>
<dbReference type="AlphaFoldDB" id="A0A166GJM6"/>
<evidence type="ECO:0000313" key="2">
    <source>
        <dbReference type="EMBL" id="KZP17904.1"/>
    </source>
</evidence>
<organism evidence="2 3">
    <name type="scientific">Athelia psychrophila</name>
    <dbReference type="NCBI Taxonomy" id="1759441"/>
    <lineage>
        <taxon>Eukaryota</taxon>
        <taxon>Fungi</taxon>
        <taxon>Dikarya</taxon>
        <taxon>Basidiomycota</taxon>
        <taxon>Agaricomycotina</taxon>
        <taxon>Agaricomycetes</taxon>
        <taxon>Agaricomycetidae</taxon>
        <taxon>Atheliales</taxon>
        <taxon>Atheliaceae</taxon>
        <taxon>Athelia</taxon>
    </lineage>
</organism>
<accession>A0A166GJM6</accession>
<gene>
    <name evidence="2" type="ORF">FIBSPDRAFT_1046618</name>
</gene>
<feature type="coiled-coil region" evidence="1">
    <location>
        <begin position="18"/>
        <end position="45"/>
    </location>
</feature>
<proteinExistence type="predicted"/>